<protein>
    <submittedName>
        <fullName evidence="2">Uncharacterized protein</fullName>
    </submittedName>
</protein>
<comment type="caution">
    <text evidence="2">The sequence shown here is derived from an EMBL/GenBank/DDBJ whole genome shotgun (WGS) entry which is preliminary data.</text>
</comment>
<dbReference type="EMBL" id="VIGB01000002">
    <property type="protein sequence ID" value="TQF07969.1"/>
    <property type="molecule type" value="Genomic_DNA"/>
</dbReference>
<gene>
    <name evidence="2" type="ORF">E6W39_01180</name>
</gene>
<sequence length="79" mass="8665">MTVMFYAPPVTPGCQRVRPLPRESTASYLTRLAHAYRQSLPQLLDALAIAVDAQGKSHPNPHPHPIPGCQRSRTASSTF</sequence>
<keyword evidence="3" id="KW-1185">Reference proteome</keyword>
<dbReference type="OrthoDB" id="4132639at2"/>
<dbReference type="Proteomes" id="UP000319103">
    <property type="component" value="Unassembled WGS sequence"/>
</dbReference>
<evidence type="ECO:0000256" key="1">
    <source>
        <dbReference type="SAM" id="MobiDB-lite"/>
    </source>
</evidence>
<evidence type="ECO:0000313" key="2">
    <source>
        <dbReference type="EMBL" id="TQF07969.1"/>
    </source>
</evidence>
<accession>A0A540WG18</accession>
<name>A0A540WG18_9ACTN</name>
<dbReference type="AlphaFoldDB" id="A0A540WG18"/>
<proteinExistence type="predicted"/>
<feature type="region of interest" description="Disordered" evidence="1">
    <location>
        <begin position="54"/>
        <end position="79"/>
    </location>
</feature>
<reference evidence="2 3" key="1">
    <citation type="submission" date="2019-06" db="EMBL/GenBank/DDBJ databases">
        <title>Description of Kitasatospora acidophila sp. nov. isolated from pine grove soil, and reclassification of Streptomyces novaecaesareae to Kitasatospora novaeceasareae comb. nov.</title>
        <authorList>
            <person name="Kim M.J."/>
        </authorList>
    </citation>
    <scope>NUCLEOTIDE SEQUENCE [LARGE SCALE GENOMIC DNA]</scope>
    <source>
        <strain evidence="2 3">MMS16-CNU292</strain>
    </source>
</reference>
<evidence type="ECO:0000313" key="3">
    <source>
        <dbReference type="Proteomes" id="UP000319103"/>
    </source>
</evidence>
<organism evidence="2 3">
    <name type="scientific">Kitasatospora acidiphila</name>
    <dbReference type="NCBI Taxonomy" id="2567942"/>
    <lineage>
        <taxon>Bacteria</taxon>
        <taxon>Bacillati</taxon>
        <taxon>Actinomycetota</taxon>
        <taxon>Actinomycetes</taxon>
        <taxon>Kitasatosporales</taxon>
        <taxon>Streptomycetaceae</taxon>
        <taxon>Kitasatospora</taxon>
    </lineage>
</organism>